<dbReference type="RefSeq" id="XP_030767148.1">
    <property type="nucleotide sequence ID" value="XM_030911288.1"/>
</dbReference>
<gene>
    <name evidence="4" type="primary">LOC115890924</name>
</gene>
<dbReference type="InParanoid" id="A0A6J2YSR5"/>
<evidence type="ECO:0000313" key="4">
    <source>
        <dbReference type="RefSeq" id="XP_030767148.1"/>
    </source>
</evidence>
<evidence type="ECO:0000313" key="3">
    <source>
        <dbReference type="Proteomes" id="UP000504635"/>
    </source>
</evidence>
<feature type="region of interest" description="Disordered" evidence="1">
    <location>
        <begin position="188"/>
        <end position="212"/>
    </location>
</feature>
<feature type="compositionally biased region" description="Polar residues" evidence="1">
    <location>
        <begin position="64"/>
        <end position="81"/>
    </location>
</feature>
<evidence type="ECO:0000256" key="1">
    <source>
        <dbReference type="SAM" id="MobiDB-lite"/>
    </source>
</evidence>
<keyword evidence="3" id="KW-1185">Reference proteome</keyword>
<dbReference type="Proteomes" id="UP000504635">
    <property type="component" value="Unplaced"/>
</dbReference>
<dbReference type="KEGG" id="soy:115890924"/>
<organism evidence="3 4">
    <name type="scientific">Sitophilus oryzae</name>
    <name type="common">Rice weevil</name>
    <name type="synonym">Curculio oryzae</name>
    <dbReference type="NCBI Taxonomy" id="7048"/>
    <lineage>
        <taxon>Eukaryota</taxon>
        <taxon>Metazoa</taxon>
        <taxon>Ecdysozoa</taxon>
        <taxon>Arthropoda</taxon>
        <taxon>Hexapoda</taxon>
        <taxon>Insecta</taxon>
        <taxon>Pterygota</taxon>
        <taxon>Neoptera</taxon>
        <taxon>Endopterygota</taxon>
        <taxon>Coleoptera</taxon>
        <taxon>Polyphaga</taxon>
        <taxon>Cucujiformia</taxon>
        <taxon>Curculionidae</taxon>
        <taxon>Dryophthorinae</taxon>
        <taxon>Sitophilus</taxon>
    </lineage>
</organism>
<reference evidence="4" key="1">
    <citation type="submission" date="2025-08" db="UniProtKB">
        <authorList>
            <consortium name="RefSeq"/>
        </authorList>
    </citation>
    <scope>IDENTIFICATION</scope>
    <source>
        <tissue evidence="4">Gonads</tissue>
    </source>
</reference>
<dbReference type="CDD" id="cd01650">
    <property type="entry name" value="RT_nLTR_like"/>
    <property type="match status" value="1"/>
</dbReference>
<proteinExistence type="predicted"/>
<dbReference type="SUPFAM" id="SSF56672">
    <property type="entry name" value="DNA/RNA polymerases"/>
    <property type="match status" value="1"/>
</dbReference>
<dbReference type="InterPro" id="IPR043502">
    <property type="entry name" value="DNA/RNA_pol_sf"/>
</dbReference>
<dbReference type="PROSITE" id="PS50878">
    <property type="entry name" value="RT_POL"/>
    <property type="match status" value="1"/>
</dbReference>
<sequence>MERKTKSCLGKEPLPGVRQGISGAGSGSDTSENAGGGLLRKRAPISQKATASISQRAQYEESRNSQTATSPESSRPNTRVATTRNVLYTRIRWSKELNCDVMRTFYYINQCRDDALPGWRYKLHKEFQKLHPEINLSEQNIVDRKNVIVKKGYLNDSELANLRREAGNLLTEQDVSIEIIGQEVHQEVNERSQDTRKSTSAVNDGSQDTTNEEQNIIGNEEAYNNFISFLRLYENLGISERPRLLRISNKFKAEVIINKLNPVLKKHLEAVENIEEIQDAIYAAAITVLDFNGQKVISPEASQTKHSPPGKPSWAIRLQQQIDNFRAEADIIAEYLNNNTSPKVKAKIEKIRHHLKISRNSQSMRRKLTEHRDTLRQKNNNSDTHFQEYWESIWASNEDADLTAPWLTNVERATQNLTDMPQTTFTDMDVSQALKKAKNWKAPGYDQIHNFWLKKFTASHESLARCFTKALNDPTTLPRHISEGITYLIHKKGDQNNPHNYRPITCLSVFYKLLTAMINDKIYQHCESNNIFAFEQKGCIRKAMGCKEQLLIDSVIMKKAQAQKRNLHTCYIDYSKTFDSIPHNWLLKILDIYKISDNVKAMLTYIMKLWRITLKLNNKNIRKGDIRCGIYQGDSLSPMWFCLALNPLSQLLNNTNACFRIKMRDRTGYSHLPYVDDLKLYAESKQQLESLLTVTQQFSDDIKMNFGLDKCATIEIKKGHVVKTEENFMNIPCLEPDDTYKYLGIQQNLGIPHTNLKKEAMEKYKSRPTKLLNTKLNSKNLTRAINCWAIPTLSYSFGILKWSDTDLDELDKTTRRTLTKFRCLHPNSSIQRLYMPRSEGGRGLLNIKSLCKSQERKMREYFLQHTHPNIQTVVEHDQAYTPLNLASPQLEFQIESHSSRINNWEEKILHGKYPLQLAAAHIDKTTSISFLKYGNLHPETEGFMLAIQDRIMRTRNYEKHILKTDTIDVCRKCAKPGETIEHITGACSALADTDYLCRHNQVAKIIHSRLALRCKLIKSSLPYYKYTPDAVLESDQHLLYWDRPIITDKTVDYNRPDILLINKSEKVAWIIDIGIPLTHNIFKTEQEKCRKYTNLAIEVKRIWNLNKVSIVPLIISTEGVCTTNLSPNLAKLELQKGLRYPMQKAVILQTCHLVRKFLSI</sequence>
<feature type="domain" description="Reverse transcriptase" evidence="2">
    <location>
        <begin position="470"/>
        <end position="747"/>
    </location>
</feature>
<dbReference type="Pfam" id="PF00078">
    <property type="entry name" value="RVT_1"/>
    <property type="match status" value="1"/>
</dbReference>
<dbReference type="PANTHER" id="PTHR35450">
    <property type="entry name" value="REVERSE TRANSCRIPTASE DOMAIN-CONTAINING PROTEIN"/>
    <property type="match status" value="1"/>
</dbReference>
<dbReference type="PANTHER" id="PTHR35450:SF2">
    <property type="entry name" value="REVERSE TRANSCRIPTASE DOMAIN-CONTAINING PROTEIN"/>
    <property type="match status" value="1"/>
</dbReference>
<dbReference type="InterPro" id="IPR000477">
    <property type="entry name" value="RT_dom"/>
</dbReference>
<dbReference type="AlphaFoldDB" id="A0A6J2YSR5"/>
<feature type="compositionally biased region" description="Basic and acidic residues" evidence="1">
    <location>
        <begin position="188"/>
        <end position="197"/>
    </location>
</feature>
<name>A0A6J2YSR5_SITOR</name>
<dbReference type="OrthoDB" id="5962029at2759"/>
<protein>
    <submittedName>
        <fullName evidence="4">Uncharacterized protein LOC115890924</fullName>
    </submittedName>
</protein>
<dbReference type="GeneID" id="115890924"/>
<feature type="compositionally biased region" description="Polar residues" evidence="1">
    <location>
        <begin position="47"/>
        <end position="57"/>
    </location>
</feature>
<feature type="region of interest" description="Disordered" evidence="1">
    <location>
        <begin position="1"/>
        <end position="81"/>
    </location>
</feature>
<accession>A0A6J2YSR5</accession>
<feature type="compositionally biased region" description="Polar residues" evidence="1">
    <location>
        <begin position="198"/>
        <end position="212"/>
    </location>
</feature>
<evidence type="ECO:0000259" key="2">
    <source>
        <dbReference type="PROSITE" id="PS50878"/>
    </source>
</evidence>
<dbReference type="GO" id="GO:0071897">
    <property type="term" value="P:DNA biosynthetic process"/>
    <property type="evidence" value="ECO:0007669"/>
    <property type="project" value="UniProtKB-ARBA"/>
</dbReference>